<evidence type="ECO:0000313" key="3">
    <source>
        <dbReference type="Proteomes" id="UP000460715"/>
    </source>
</evidence>
<evidence type="ECO:0000313" key="2">
    <source>
        <dbReference type="EMBL" id="MXP62431.1"/>
    </source>
</evidence>
<dbReference type="SUPFAM" id="SSF53850">
    <property type="entry name" value="Periplasmic binding protein-like II"/>
    <property type="match status" value="1"/>
</dbReference>
<evidence type="ECO:0000256" key="1">
    <source>
        <dbReference type="ARBA" id="ARBA00006987"/>
    </source>
</evidence>
<dbReference type="InterPro" id="IPR042100">
    <property type="entry name" value="Bug_dom1"/>
</dbReference>
<gene>
    <name evidence="2" type="ORF">E0493_03565</name>
</gene>
<keyword evidence="3" id="KW-1185">Reference proteome</keyword>
<organism evidence="2 3">
    <name type="scientific">Teichococcus coralli</name>
    <dbReference type="NCBI Taxonomy" id="2545983"/>
    <lineage>
        <taxon>Bacteria</taxon>
        <taxon>Pseudomonadati</taxon>
        <taxon>Pseudomonadota</taxon>
        <taxon>Alphaproteobacteria</taxon>
        <taxon>Acetobacterales</taxon>
        <taxon>Roseomonadaceae</taxon>
        <taxon>Roseomonas</taxon>
    </lineage>
</organism>
<sequence>MQDTSSEDPALLSSRRLVLAAGAGLFAAPALLRAQPAFPNRPLRLVVPFPGGGATDVTARVIAEHLSPLLGQPVVVDNRPGAGGILGSDAVAKSDPDGHTLLMCTIGTASINQYLYSKLPYDPAKDLTNLALANSLANVITVPAESKAKTLKDLLDMARAEPGNLNYGTPGNGTSGHMCAELLKTRAKVNISHVPYRGSATVIPDLLAGRLDLAVDNIPPYLPHIQEGRLRALAVTSKGRWFALPDVPTVAESGIEGFEAEAWFGVQAPGRTPRPIVERLSNHILDILRKPDVVTRLRDVGSEPRPLGPAEFDRFIQAENTKWQEVVRISGAKLD</sequence>
<dbReference type="CDD" id="cd13578">
    <property type="entry name" value="PBP2_Bug27"/>
    <property type="match status" value="1"/>
</dbReference>
<dbReference type="Proteomes" id="UP000460715">
    <property type="component" value="Unassembled WGS sequence"/>
</dbReference>
<comment type="caution">
    <text evidence="2">The sequence shown here is derived from an EMBL/GenBank/DDBJ whole genome shotgun (WGS) entry which is preliminary data.</text>
</comment>
<dbReference type="EMBL" id="SNVJ01000002">
    <property type="protein sequence ID" value="MXP62431.1"/>
    <property type="molecule type" value="Genomic_DNA"/>
</dbReference>
<protein>
    <submittedName>
        <fullName evidence="2">Tripartite tricarboxylate transporter substrate binding protein</fullName>
    </submittedName>
</protein>
<dbReference type="InterPro" id="IPR005064">
    <property type="entry name" value="BUG"/>
</dbReference>
<dbReference type="PANTHER" id="PTHR42928:SF5">
    <property type="entry name" value="BLR1237 PROTEIN"/>
    <property type="match status" value="1"/>
</dbReference>
<dbReference type="PANTHER" id="PTHR42928">
    <property type="entry name" value="TRICARBOXYLATE-BINDING PROTEIN"/>
    <property type="match status" value="1"/>
</dbReference>
<reference evidence="2 3" key="1">
    <citation type="submission" date="2019-03" db="EMBL/GenBank/DDBJ databases">
        <title>Roseomonas sp. a novel Roseomonas species isolated from Sea whip Gorgonian.</title>
        <authorList>
            <person name="Li F."/>
            <person name="Pan X."/>
            <person name="Huang S."/>
            <person name="Li Z."/>
            <person name="Meng B."/>
        </authorList>
    </citation>
    <scope>NUCLEOTIDE SEQUENCE [LARGE SCALE GENOMIC DNA]</scope>
    <source>
        <strain evidence="2 3">M0104</strain>
    </source>
</reference>
<dbReference type="AlphaFoldDB" id="A0A845B5G0"/>
<proteinExistence type="inferred from homology"/>
<accession>A0A845B5G0</accession>
<dbReference type="Gene3D" id="3.40.190.150">
    <property type="entry name" value="Bordetella uptake gene, domain 1"/>
    <property type="match status" value="1"/>
</dbReference>
<dbReference type="Gene3D" id="3.40.190.10">
    <property type="entry name" value="Periplasmic binding protein-like II"/>
    <property type="match status" value="1"/>
</dbReference>
<dbReference type="Pfam" id="PF03401">
    <property type="entry name" value="TctC"/>
    <property type="match status" value="1"/>
</dbReference>
<dbReference type="PIRSF" id="PIRSF017082">
    <property type="entry name" value="YflP"/>
    <property type="match status" value="1"/>
</dbReference>
<name>A0A845B5G0_9PROT</name>
<comment type="similarity">
    <text evidence="1">Belongs to the UPF0065 (bug) family.</text>
</comment>